<dbReference type="EMBL" id="JARJLM010000089">
    <property type="protein sequence ID" value="MDF3832313.1"/>
    <property type="molecule type" value="Genomic_DNA"/>
</dbReference>
<dbReference type="RefSeq" id="WP_276263959.1">
    <property type="nucleotide sequence ID" value="NZ_JARJLM010000089.1"/>
</dbReference>
<name>A0ABT6AI77_9BURK</name>
<protein>
    <recommendedName>
        <fullName evidence="4">DUF5666 domain-containing protein</fullName>
    </recommendedName>
</protein>
<evidence type="ECO:0000313" key="3">
    <source>
        <dbReference type="Proteomes" id="UP001216674"/>
    </source>
</evidence>
<dbReference type="Proteomes" id="UP001216674">
    <property type="component" value="Unassembled WGS sequence"/>
</dbReference>
<gene>
    <name evidence="2" type="ORF">P3W85_05020</name>
</gene>
<organism evidence="2 3">
    <name type="scientific">Cupriavidus basilensis</name>
    <dbReference type="NCBI Taxonomy" id="68895"/>
    <lineage>
        <taxon>Bacteria</taxon>
        <taxon>Pseudomonadati</taxon>
        <taxon>Pseudomonadota</taxon>
        <taxon>Betaproteobacteria</taxon>
        <taxon>Burkholderiales</taxon>
        <taxon>Burkholderiaceae</taxon>
        <taxon>Cupriavidus</taxon>
    </lineage>
</organism>
<feature type="signal peptide" evidence="1">
    <location>
        <begin position="1"/>
        <end position="21"/>
    </location>
</feature>
<sequence length="195" mass="20475">MKSKISLVMAALALAATAAMAQPETRVDVMKAPGQATVTGITRVTATVVGIDAATRTVSLKDRKGRVEQLVAGEEVRNFDQIKLGDVVSAEYREAISLSLKKGHGLRSSAEREVIERSAPGAKPGGTIGREVTVTANVVAVNAEKRMVTLKGPMGNTVDLLVEDPAQLQNIRKGDQVEAVYTEAVAIAVDPATGK</sequence>
<accession>A0ABT6AI77</accession>
<reference evidence="2 3" key="1">
    <citation type="submission" date="2023-03" db="EMBL/GenBank/DDBJ databases">
        <title>Draft assemblies of triclosan tolerant bacteria isolated from returned activated sludge.</title>
        <authorList>
            <person name="Van Hamelsveld S."/>
        </authorList>
    </citation>
    <scope>NUCLEOTIDE SEQUENCE [LARGE SCALE GENOMIC DNA]</scope>
    <source>
        <strain evidence="2 3">GW210010_S58</strain>
    </source>
</reference>
<feature type="chain" id="PRO_5046390296" description="DUF5666 domain-containing protein" evidence="1">
    <location>
        <begin position="22"/>
        <end position="195"/>
    </location>
</feature>
<evidence type="ECO:0008006" key="4">
    <source>
        <dbReference type="Google" id="ProtNLM"/>
    </source>
</evidence>
<keyword evidence="3" id="KW-1185">Reference proteome</keyword>
<evidence type="ECO:0000313" key="2">
    <source>
        <dbReference type="EMBL" id="MDF3832313.1"/>
    </source>
</evidence>
<keyword evidence="1" id="KW-0732">Signal</keyword>
<comment type="caution">
    <text evidence="2">The sequence shown here is derived from an EMBL/GenBank/DDBJ whole genome shotgun (WGS) entry which is preliminary data.</text>
</comment>
<evidence type="ECO:0000256" key="1">
    <source>
        <dbReference type="SAM" id="SignalP"/>
    </source>
</evidence>
<proteinExistence type="predicted"/>